<organism evidence="2 3">
    <name type="scientific">Eimeria brunetti</name>
    <dbReference type="NCBI Taxonomy" id="51314"/>
    <lineage>
        <taxon>Eukaryota</taxon>
        <taxon>Sar</taxon>
        <taxon>Alveolata</taxon>
        <taxon>Apicomplexa</taxon>
        <taxon>Conoidasida</taxon>
        <taxon>Coccidia</taxon>
        <taxon>Eucoccidiorida</taxon>
        <taxon>Eimeriorina</taxon>
        <taxon>Eimeriidae</taxon>
        <taxon>Eimeria</taxon>
    </lineage>
</organism>
<reference evidence="2" key="1">
    <citation type="submission" date="2013-10" db="EMBL/GenBank/DDBJ databases">
        <title>Genomic analysis of the causative agents of coccidiosis in chickens.</title>
        <authorList>
            <person name="Reid A.J."/>
            <person name="Blake D."/>
            <person name="Billington K."/>
            <person name="Browne H."/>
            <person name="Dunn M."/>
            <person name="Hung S."/>
            <person name="Kawahara F."/>
            <person name="Miranda-Saavedra D."/>
            <person name="Mourier T."/>
            <person name="Nagra H."/>
            <person name="Otto T.D."/>
            <person name="Rawlings N."/>
            <person name="Sanchez A."/>
            <person name="Sanders M."/>
            <person name="Subramaniam C."/>
            <person name="Tay Y."/>
            <person name="Dear P."/>
            <person name="Doerig C."/>
            <person name="Gruber A."/>
            <person name="Parkinson J."/>
            <person name="Shirley M."/>
            <person name="Wan K.L."/>
            <person name="Berriman M."/>
            <person name="Tomley F."/>
            <person name="Pain A."/>
        </authorList>
    </citation>
    <scope>NUCLEOTIDE SEQUENCE [LARGE SCALE GENOMIC DNA]</scope>
    <source>
        <strain evidence="2">Houghton</strain>
    </source>
</reference>
<feature type="compositionally biased region" description="Basic and acidic residues" evidence="1">
    <location>
        <begin position="67"/>
        <end position="80"/>
    </location>
</feature>
<protein>
    <recommendedName>
        <fullName evidence="4">Ppg3</fullName>
    </recommendedName>
</protein>
<feature type="region of interest" description="Disordered" evidence="1">
    <location>
        <begin position="457"/>
        <end position="488"/>
    </location>
</feature>
<evidence type="ECO:0000313" key="3">
    <source>
        <dbReference type="Proteomes" id="UP000030750"/>
    </source>
</evidence>
<feature type="region of interest" description="Disordered" evidence="1">
    <location>
        <begin position="111"/>
        <end position="160"/>
    </location>
</feature>
<feature type="compositionally biased region" description="Basic residues" evidence="1">
    <location>
        <begin position="741"/>
        <end position="751"/>
    </location>
</feature>
<feature type="compositionally biased region" description="Polar residues" evidence="1">
    <location>
        <begin position="760"/>
        <end position="770"/>
    </location>
</feature>
<feature type="compositionally biased region" description="Basic residues" evidence="1">
    <location>
        <begin position="871"/>
        <end position="883"/>
    </location>
</feature>
<dbReference type="OrthoDB" id="348141at2759"/>
<feature type="region of interest" description="Disordered" evidence="1">
    <location>
        <begin position="735"/>
        <end position="794"/>
    </location>
</feature>
<reference evidence="2" key="2">
    <citation type="submission" date="2013-10" db="EMBL/GenBank/DDBJ databases">
        <authorList>
            <person name="Aslett M."/>
        </authorList>
    </citation>
    <scope>NUCLEOTIDE SEQUENCE [LARGE SCALE GENOMIC DNA]</scope>
    <source>
        <strain evidence="2">Houghton</strain>
    </source>
</reference>
<proteinExistence type="predicted"/>
<feature type="compositionally biased region" description="Low complexity" evidence="1">
    <location>
        <begin position="151"/>
        <end position="160"/>
    </location>
</feature>
<evidence type="ECO:0000313" key="2">
    <source>
        <dbReference type="EMBL" id="CDJ46366.1"/>
    </source>
</evidence>
<feature type="region of interest" description="Disordered" evidence="1">
    <location>
        <begin position="269"/>
        <end position="291"/>
    </location>
</feature>
<gene>
    <name evidence="2" type="ORF">EBH_0065910</name>
</gene>
<name>U6L855_9EIME</name>
<dbReference type="AlphaFoldDB" id="U6L855"/>
<dbReference type="VEuPathDB" id="ToxoDB:EBH_0065910"/>
<feature type="region of interest" description="Disordered" evidence="1">
    <location>
        <begin position="61"/>
        <end position="89"/>
    </location>
</feature>
<feature type="region of interest" description="Disordered" evidence="1">
    <location>
        <begin position="184"/>
        <end position="218"/>
    </location>
</feature>
<accession>U6L855</accession>
<evidence type="ECO:0008006" key="4">
    <source>
        <dbReference type="Google" id="ProtNLM"/>
    </source>
</evidence>
<feature type="compositionally biased region" description="Low complexity" evidence="1">
    <location>
        <begin position="466"/>
        <end position="486"/>
    </location>
</feature>
<dbReference type="Proteomes" id="UP000030750">
    <property type="component" value="Unassembled WGS sequence"/>
</dbReference>
<feature type="region of interest" description="Disordered" evidence="1">
    <location>
        <begin position="807"/>
        <end position="891"/>
    </location>
</feature>
<feature type="compositionally biased region" description="Low complexity" evidence="1">
    <location>
        <begin position="186"/>
        <end position="205"/>
    </location>
</feature>
<keyword evidence="3" id="KW-1185">Reference proteome</keyword>
<sequence length="906" mass="95661">MQHLPSESTLRETAFNAAQATATAAPQALSIPADVVVALRGGSESQDYRESTQPTQLFEFRYGRQPKQQDQKQIHQGEQRRKGHLLPQISSPLVLKGRVRYSFATRTVEGCQHGSVNSGPVHPDNINSTSTARGNLRSCSGGSGGSRKRTSSSATSASHSLGGCAAPHLNSVADNCPRELNGLEASRTSHSGRSSTWSSNASGESSSGGDGIINCITRSSQGGYRSPSDCRHMVPPPSPGAAARSVCLVVAERPAEGACRSVCSSGIDISSSTNRKNSRDNKNIGGNSSSISCGAEKEERIPVLSASDIAVLLRDYAAFVQRTERQLHQLQRLVQQQQVTEFEYDEPQQEQQCPASVWVGSCGLSSTDKIASVRHEQQQQLGEAEALRQLIAEGAVVCRSLHSRLRLLLVDSPSTTVAAAGSELLLGKLRRDFLQQQQQYSRLLRLLSSAAGLLREPPDRAHQSHVAATASSISNTSNRSSRSSVSGLPAAGAPARIVWHSGHRGSPCSLPVDCLHFENPERRRQSQGIKTQGIIHPSEGYHLGSSSVRAGNSPLQQTERSLWLHGSTGTLPPLFIGPSDARASAAEDSPQDDLWEPAALIEVHEDYEKQQIISERKQQLQQLRQVEQCVTVLRELQLHVAADVEGGSQRLHAVEEETEAAENHTAAGVGELAAAARSKTRWWGVQGGGAAALLGVSVGAVAGGPIGAAVGAIVGAVAGLSSGAALRGRHRERVNAAERSVRRRRAQRLKRCPLTPATGGMNSIPSTASRVATPGSADDASGSRMHPGGIDRRPLLWNFEGGSYSSSGARRCGAPATTGGQHPRTLPQAAGLRGGATGPSGVPSVGWEGGANGPGVEAKGAVQTGQSKLAAGRRRQKPHRNNPRRTAAQSALGAAGILPVFQFFPG</sequence>
<evidence type="ECO:0000256" key="1">
    <source>
        <dbReference type="SAM" id="MobiDB-lite"/>
    </source>
</evidence>
<dbReference type="EMBL" id="HG710368">
    <property type="protein sequence ID" value="CDJ46366.1"/>
    <property type="molecule type" value="Genomic_DNA"/>
</dbReference>